<dbReference type="AlphaFoldDB" id="A0AAW1DLM7"/>
<evidence type="ECO:0000313" key="2">
    <source>
        <dbReference type="EMBL" id="KAK9511843.1"/>
    </source>
</evidence>
<dbReference type="EMBL" id="JAPXFL010000001">
    <property type="protein sequence ID" value="KAK9511843.1"/>
    <property type="molecule type" value="Genomic_DNA"/>
</dbReference>
<feature type="compositionally biased region" description="Polar residues" evidence="1">
    <location>
        <begin position="579"/>
        <end position="590"/>
    </location>
</feature>
<feature type="compositionally biased region" description="Polar residues" evidence="1">
    <location>
        <begin position="548"/>
        <end position="559"/>
    </location>
</feature>
<dbReference type="GO" id="GO:0005737">
    <property type="term" value="C:cytoplasm"/>
    <property type="evidence" value="ECO:0007669"/>
    <property type="project" value="TreeGrafter"/>
</dbReference>
<feature type="region of interest" description="Disordered" evidence="1">
    <location>
        <begin position="543"/>
        <end position="602"/>
    </location>
</feature>
<reference evidence="2 3" key="1">
    <citation type="submission" date="2022-12" db="EMBL/GenBank/DDBJ databases">
        <title>Chromosome-level genome assembly of true bugs.</title>
        <authorList>
            <person name="Ma L."/>
            <person name="Li H."/>
        </authorList>
    </citation>
    <scope>NUCLEOTIDE SEQUENCE [LARGE SCALE GENOMIC DNA]</scope>
    <source>
        <strain evidence="2">Lab_2022b</strain>
    </source>
</reference>
<dbReference type="Gene3D" id="1.20.58.1520">
    <property type="match status" value="1"/>
</dbReference>
<dbReference type="InterPro" id="IPR007145">
    <property type="entry name" value="MAP65_Ase1_PRC1"/>
</dbReference>
<keyword evidence="3" id="KW-1185">Reference proteome</keyword>
<dbReference type="GO" id="GO:0008017">
    <property type="term" value="F:microtubule binding"/>
    <property type="evidence" value="ECO:0007669"/>
    <property type="project" value="InterPro"/>
</dbReference>
<sequence>MAADMRMGETLQKIYTLTEKTLNDLFMKWGKMYELNDDFKKHSCDTFVAHVEELYDSMLVSEETKLIRMTEQVEMKLKEIVQLERELGVVISRVNTELPLQSFIAELNNAMKEYITMKETRLEHFNNLKEKESELCKFLGKEIKSRITEFPKEKDFEEVELYIFEMNQLKIERTEFYNEVKSRISQLYSKLGLEPQTFFEKKFMSINEPELLDDDYLTKIKAMESSLNEKVENLEQSKSHQLEKIKKLWNKLNINEAEQNEFLNSIGDGLTSSVFEKLAEECSRCETLKLENIKPLILSTREKILEMWNKLHYTEEQRKEFCPFYSPFFNEDVLGLLEFQLEKLTAYYNENIAIFELVEKWNNLWERMTYLDELSKDKNRLYNRGGQLLKEEKERKAVENNLPKIYVELERVLIEYEEKSGSPFLWNGENLLVKVQEDWMQRELFLKNKNLNKRGMSPCVSAQKRKLFTTPTSSAKKCKTPLSVNTRSRPITPEHIESRYRTPRKEDVNEQPSLICVNTPIAPSHSSPTFTPLRKLRNTPRNAVTPLLGTNSRIKSSVNTPVSTSKLTTPLSKSRLATPASNLKTSSSRKGTPKPTTPLSKSRFTPAKRFNLFI</sequence>
<protein>
    <recommendedName>
        <fullName evidence="4">Protein regulator of cytokinesis 1</fullName>
    </recommendedName>
</protein>
<feature type="compositionally biased region" description="Basic and acidic residues" evidence="1">
    <location>
        <begin position="492"/>
        <end position="508"/>
    </location>
</feature>
<dbReference type="PANTHER" id="PTHR19321:SF41">
    <property type="entry name" value="FASCETTO-RELATED"/>
    <property type="match status" value="1"/>
</dbReference>
<dbReference type="Proteomes" id="UP001461498">
    <property type="component" value="Unassembled WGS sequence"/>
</dbReference>
<dbReference type="GO" id="GO:0051256">
    <property type="term" value="P:mitotic spindle midzone assembly"/>
    <property type="evidence" value="ECO:0007669"/>
    <property type="project" value="TreeGrafter"/>
</dbReference>
<comment type="caution">
    <text evidence="2">The sequence shown here is derived from an EMBL/GenBank/DDBJ whole genome shotgun (WGS) entry which is preliminary data.</text>
</comment>
<proteinExistence type="predicted"/>
<feature type="compositionally biased region" description="Low complexity" evidence="1">
    <location>
        <begin position="560"/>
        <end position="574"/>
    </location>
</feature>
<organism evidence="2 3">
    <name type="scientific">Rhynocoris fuscipes</name>
    <dbReference type="NCBI Taxonomy" id="488301"/>
    <lineage>
        <taxon>Eukaryota</taxon>
        <taxon>Metazoa</taxon>
        <taxon>Ecdysozoa</taxon>
        <taxon>Arthropoda</taxon>
        <taxon>Hexapoda</taxon>
        <taxon>Insecta</taxon>
        <taxon>Pterygota</taxon>
        <taxon>Neoptera</taxon>
        <taxon>Paraneoptera</taxon>
        <taxon>Hemiptera</taxon>
        <taxon>Heteroptera</taxon>
        <taxon>Panheteroptera</taxon>
        <taxon>Cimicomorpha</taxon>
        <taxon>Reduviidae</taxon>
        <taxon>Harpactorinae</taxon>
        <taxon>Harpactorini</taxon>
        <taxon>Rhynocoris</taxon>
    </lineage>
</organism>
<accession>A0AAW1DLM7</accession>
<dbReference type="PANTHER" id="PTHR19321">
    <property type="entry name" value="PROTEIN REGULATOR OF CYTOKINESIS 1 PRC1-RELATED"/>
    <property type="match status" value="1"/>
</dbReference>
<evidence type="ECO:0000256" key="1">
    <source>
        <dbReference type="SAM" id="MobiDB-lite"/>
    </source>
</evidence>
<dbReference type="GO" id="GO:1990023">
    <property type="term" value="C:mitotic spindle midzone"/>
    <property type="evidence" value="ECO:0007669"/>
    <property type="project" value="TreeGrafter"/>
</dbReference>
<evidence type="ECO:0000313" key="3">
    <source>
        <dbReference type="Proteomes" id="UP001461498"/>
    </source>
</evidence>
<name>A0AAW1DLM7_9HEMI</name>
<evidence type="ECO:0008006" key="4">
    <source>
        <dbReference type="Google" id="ProtNLM"/>
    </source>
</evidence>
<gene>
    <name evidence="2" type="ORF">O3M35_000425</name>
</gene>
<dbReference type="Pfam" id="PF03999">
    <property type="entry name" value="MAP65_ASE1"/>
    <property type="match status" value="1"/>
</dbReference>
<feature type="region of interest" description="Disordered" evidence="1">
    <location>
        <begin position="471"/>
        <end position="508"/>
    </location>
</feature>